<sequence>MAETEGRQQTETVQDREIHSLKYLEFVQLAAVHAIVFFWSIYNFAKENSGPLKPGVQTVEGTVKTVVGPVYEKFHGVPFKILKFADRKVDELVHEVDRHVPAVVKGASCQAFSAARSVSSEVQRAGVIDTAAELAKVAYTRVQPTVKELYIRYEPVAEGYAVSAWRSLNRLPLFPEVAHIVVPTAAYWSEKYNRSVLHIADKGYTVSAYMPLVPTERIAKVFGGEEGGSKLDSGRVEPPPSAGADVAVAAE</sequence>
<keyword evidence="2" id="KW-1185">Reference proteome</keyword>
<evidence type="ECO:0000313" key="1">
    <source>
        <dbReference type="EMBL" id="KAJ8620579.1"/>
    </source>
</evidence>
<dbReference type="Proteomes" id="UP001234297">
    <property type="component" value="Chromosome 9"/>
</dbReference>
<organism evidence="1 2">
    <name type="scientific">Persea americana</name>
    <name type="common">Avocado</name>
    <dbReference type="NCBI Taxonomy" id="3435"/>
    <lineage>
        <taxon>Eukaryota</taxon>
        <taxon>Viridiplantae</taxon>
        <taxon>Streptophyta</taxon>
        <taxon>Embryophyta</taxon>
        <taxon>Tracheophyta</taxon>
        <taxon>Spermatophyta</taxon>
        <taxon>Magnoliopsida</taxon>
        <taxon>Magnoliidae</taxon>
        <taxon>Laurales</taxon>
        <taxon>Lauraceae</taxon>
        <taxon>Persea</taxon>
    </lineage>
</organism>
<dbReference type="EMBL" id="CM056817">
    <property type="protein sequence ID" value="KAJ8620579.1"/>
    <property type="molecule type" value="Genomic_DNA"/>
</dbReference>
<proteinExistence type="predicted"/>
<accession>A0ACC2KHZ3</accession>
<gene>
    <name evidence="1" type="ORF">MRB53_029108</name>
</gene>
<reference evidence="1 2" key="1">
    <citation type="journal article" date="2022" name="Hortic Res">
        <title>A haplotype resolved chromosomal level avocado genome allows analysis of novel avocado genes.</title>
        <authorList>
            <person name="Nath O."/>
            <person name="Fletcher S.J."/>
            <person name="Hayward A."/>
            <person name="Shaw L.M."/>
            <person name="Masouleh A.K."/>
            <person name="Furtado A."/>
            <person name="Henry R.J."/>
            <person name="Mitter N."/>
        </authorList>
    </citation>
    <scope>NUCLEOTIDE SEQUENCE [LARGE SCALE GENOMIC DNA]</scope>
    <source>
        <strain evidence="2">cv. Hass</strain>
    </source>
</reference>
<evidence type="ECO:0000313" key="2">
    <source>
        <dbReference type="Proteomes" id="UP001234297"/>
    </source>
</evidence>
<comment type="caution">
    <text evidence="1">The sequence shown here is derived from an EMBL/GenBank/DDBJ whole genome shotgun (WGS) entry which is preliminary data.</text>
</comment>
<protein>
    <submittedName>
        <fullName evidence="1">Uncharacterized protein</fullName>
    </submittedName>
</protein>
<name>A0ACC2KHZ3_PERAE</name>